<organism evidence="5 6">
    <name type="scientific">Roseateles saccharophilus</name>
    <name type="common">Pseudomonas saccharophila</name>
    <dbReference type="NCBI Taxonomy" id="304"/>
    <lineage>
        <taxon>Bacteria</taxon>
        <taxon>Pseudomonadati</taxon>
        <taxon>Pseudomonadota</taxon>
        <taxon>Betaproteobacteria</taxon>
        <taxon>Burkholderiales</taxon>
        <taxon>Sphaerotilaceae</taxon>
        <taxon>Roseateles</taxon>
    </lineage>
</organism>
<accession>A0ABU1YMW2</accession>
<protein>
    <submittedName>
        <fullName evidence="5">DNA-binding HxlR family transcriptional regulator</fullName>
    </submittedName>
</protein>
<dbReference type="Gene3D" id="1.10.10.10">
    <property type="entry name" value="Winged helix-like DNA-binding domain superfamily/Winged helix DNA-binding domain"/>
    <property type="match status" value="1"/>
</dbReference>
<dbReference type="RefSeq" id="WP_310265868.1">
    <property type="nucleotide sequence ID" value="NZ_JAVDXU010000002.1"/>
</dbReference>
<evidence type="ECO:0000256" key="2">
    <source>
        <dbReference type="ARBA" id="ARBA00023125"/>
    </source>
</evidence>
<dbReference type="PANTHER" id="PTHR33204">
    <property type="entry name" value="TRANSCRIPTIONAL REGULATOR, MARR FAMILY"/>
    <property type="match status" value="1"/>
</dbReference>
<dbReference type="GO" id="GO:0003677">
    <property type="term" value="F:DNA binding"/>
    <property type="evidence" value="ECO:0007669"/>
    <property type="project" value="UniProtKB-KW"/>
</dbReference>
<dbReference type="PANTHER" id="PTHR33204:SF37">
    <property type="entry name" value="HTH-TYPE TRANSCRIPTIONAL REGULATOR YODB"/>
    <property type="match status" value="1"/>
</dbReference>
<proteinExistence type="predicted"/>
<dbReference type="InterPro" id="IPR036388">
    <property type="entry name" value="WH-like_DNA-bd_sf"/>
</dbReference>
<dbReference type="SUPFAM" id="SSF46785">
    <property type="entry name" value="Winged helix' DNA-binding domain"/>
    <property type="match status" value="1"/>
</dbReference>
<feature type="domain" description="HTH hxlR-type" evidence="4">
    <location>
        <begin position="14"/>
        <end position="112"/>
    </location>
</feature>
<keyword evidence="6" id="KW-1185">Reference proteome</keyword>
<evidence type="ECO:0000256" key="1">
    <source>
        <dbReference type="ARBA" id="ARBA00023015"/>
    </source>
</evidence>
<gene>
    <name evidence="5" type="ORF">J2X20_002861</name>
</gene>
<keyword evidence="2 5" id="KW-0238">DNA-binding</keyword>
<dbReference type="Proteomes" id="UP001180453">
    <property type="component" value="Unassembled WGS sequence"/>
</dbReference>
<dbReference type="PROSITE" id="PS51118">
    <property type="entry name" value="HTH_HXLR"/>
    <property type="match status" value="1"/>
</dbReference>
<dbReference type="EMBL" id="JAVDXU010000002">
    <property type="protein sequence ID" value="MDR7270203.1"/>
    <property type="molecule type" value="Genomic_DNA"/>
</dbReference>
<sequence>MTDAPSGTVLSATCPSRAALEVVGSKWALLIVPLLARQPLRNNELLRQVGGISQKMLTQTLRELERHGLVQRIDHQTVPPHVEYQLTALGQSLSEALVVVDRWAERHFAAVASARMAFDRRR</sequence>
<evidence type="ECO:0000313" key="5">
    <source>
        <dbReference type="EMBL" id="MDR7270203.1"/>
    </source>
</evidence>
<keyword evidence="3" id="KW-0804">Transcription</keyword>
<evidence type="ECO:0000313" key="6">
    <source>
        <dbReference type="Proteomes" id="UP001180453"/>
    </source>
</evidence>
<reference evidence="5 6" key="1">
    <citation type="submission" date="2023-07" db="EMBL/GenBank/DDBJ databases">
        <title>Sorghum-associated microbial communities from plants grown in Nebraska, USA.</title>
        <authorList>
            <person name="Schachtman D."/>
        </authorList>
    </citation>
    <scope>NUCLEOTIDE SEQUENCE [LARGE SCALE GENOMIC DNA]</scope>
    <source>
        <strain evidence="5 6">BE314</strain>
    </source>
</reference>
<evidence type="ECO:0000259" key="4">
    <source>
        <dbReference type="PROSITE" id="PS51118"/>
    </source>
</evidence>
<comment type="caution">
    <text evidence="5">The sequence shown here is derived from an EMBL/GenBank/DDBJ whole genome shotgun (WGS) entry which is preliminary data.</text>
</comment>
<dbReference type="Pfam" id="PF01638">
    <property type="entry name" value="HxlR"/>
    <property type="match status" value="1"/>
</dbReference>
<dbReference type="InterPro" id="IPR036390">
    <property type="entry name" value="WH_DNA-bd_sf"/>
</dbReference>
<name>A0ABU1YMW2_ROSSA</name>
<dbReference type="InterPro" id="IPR002577">
    <property type="entry name" value="HTH_HxlR"/>
</dbReference>
<keyword evidence="1" id="KW-0805">Transcription regulation</keyword>
<evidence type="ECO:0000256" key="3">
    <source>
        <dbReference type="ARBA" id="ARBA00023163"/>
    </source>
</evidence>